<dbReference type="Gene3D" id="3.90.1150.10">
    <property type="entry name" value="Aspartate Aminotransferase, domain 1"/>
    <property type="match status" value="1"/>
</dbReference>
<comment type="cofactor">
    <cofactor evidence="1 7">
        <name>pyridoxal 5'-phosphate</name>
        <dbReference type="ChEBI" id="CHEBI:597326"/>
    </cofactor>
</comment>
<proteinExistence type="inferred from homology"/>
<dbReference type="CDD" id="cd00614">
    <property type="entry name" value="CGS_like"/>
    <property type="match status" value="1"/>
</dbReference>
<dbReference type="InterPro" id="IPR015422">
    <property type="entry name" value="PyrdxlP-dep_Trfase_small"/>
</dbReference>
<evidence type="ECO:0000256" key="6">
    <source>
        <dbReference type="PIRSR" id="PIRSR001434-2"/>
    </source>
</evidence>
<evidence type="ECO:0000256" key="1">
    <source>
        <dbReference type="ARBA" id="ARBA00001933"/>
    </source>
</evidence>
<dbReference type="SUPFAM" id="SSF53383">
    <property type="entry name" value="PLP-dependent transferases"/>
    <property type="match status" value="1"/>
</dbReference>
<dbReference type="Proteomes" id="UP000050517">
    <property type="component" value="Unassembled WGS sequence"/>
</dbReference>
<dbReference type="OrthoDB" id="9780685at2"/>
<evidence type="ECO:0000256" key="7">
    <source>
        <dbReference type="RuleBase" id="RU362118"/>
    </source>
</evidence>
<organism evidence="8 9">
    <name type="scientific">Corynebacterium oculi</name>
    <dbReference type="NCBI Taxonomy" id="1544416"/>
    <lineage>
        <taxon>Bacteria</taxon>
        <taxon>Bacillati</taxon>
        <taxon>Actinomycetota</taxon>
        <taxon>Actinomycetes</taxon>
        <taxon>Mycobacteriales</taxon>
        <taxon>Corynebacteriaceae</taxon>
        <taxon>Corynebacterium</taxon>
    </lineage>
</organism>
<dbReference type="AlphaFoldDB" id="A0A0N8VZL0"/>
<feature type="modified residue" description="N6-(pyridoxal phosphate)lysine" evidence="6">
    <location>
        <position position="217"/>
    </location>
</feature>
<evidence type="ECO:0000256" key="4">
    <source>
        <dbReference type="ARBA" id="ARBA00022898"/>
    </source>
</evidence>
<evidence type="ECO:0000256" key="5">
    <source>
        <dbReference type="ARBA" id="ARBA00023167"/>
    </source>
</evidence>
<reference evidence="8 9" key="1">
    <citation type="submission" date="2015-10" db="EMBL/GenBank/DDBJ databases">
        <title>Corynebacteirum lowii and Corynebacterium oculi species nova, derived from human clinical disease and and emended description of Corynebacterium mastiditis.</title>
        <authorList>
            <person name="Bernard K."/>
            <person name="Pacheco A.L."/>
            <person name="Mcdougall C."/>
            <person name="Burtx T."/>
            <person name="Weibe D."/>
            <person name="Tyler S."/>
            <person name="Olson A.B."/>
            <person name="Cnockaert M."/>
            <person name="Eguchi H."/>
            <person name="Kuwahara T."/>
            <person name="Nakayama-Imaohji H."/>
            <person name="Boudewijins M."/>
            <person name="Van Hoecke F."/>
            <person name="Bernier A.-M."/>
            <person name="Vandamme P."/>
        </authorList>
    </citation>
    <scope>NUCLEOTIDE SEQUENCE [LARGE SCALE GENOMIC DNA]</scope>
    <source>
        <strain evidence="8 9">NML 130210</strain>
    </source>
</reference>
<keyword evidence="4 6" id="KW-0663">Pyridoxal phosphate</keyword>
<dbReference type="NCBIfam" id="NF004125">
    <property type="entry name" value="PRK05613.1"/>
    <property type="match status" value="1"/>
</dbReference>
<comment type="caution">
    <text evidence="8">The sequence shown here is derived from an EMBL/GenBank/DDBJ whole genome shotgun (WGS) entry which is preliminary data.</text>
</comment>
<dbReference type="STRING" id="1544416.Cocul_00991"/>
<dbReference type="RefSeq" id="WP_055122178.1">
    <property type="nucleotide sequence ID" value="NZ_LKST01000002.1"/>
</dbReference>
<dbReference type="InterPro" id="IPR015424">
    <property type="entry name" value="PyrdxlP-dep_Trfase"/>
</dbReference>
<keyword evidence="3 8" id="KW-0808">Transferase</keyword>
<dbReference type="GO" id="GO:0019346">
    <property type="term" value="P:transsulfuration"/>
    <property type="evidence" value="ECO:0007669"/>
    <property type="project" value="InterPro"/>
</dbReference>
<keyword evidence="9" id="KW-1185">Reference proteome</keyword>
<dbReference type="EMBL" id="LKST01000002">
    <property type="protein sequence ID" value="KQB84194.1"/>
    <property type="molecule type" value="Genomic_DNA"/>
</dbReference>
<dbReference type="PANTHER" id="PTHR43797:SF2">
    <property type="entry name" value="HOMOCYSTEINE_CYSTEINE SYNTHASE"/>
    <property type="match status" value="1"/>
</dbReference>
<dbReference type="GO" id="GO:0005737">
    <property type="term" value="C:cytoplasm"/>
    <property type="evidence" value="ECO:0007669"/>
    <property type="project" value="TreeGrafter"/>
</dbReference>
<dbReference type="Pfam" id="PF01053">
    <property type="entry name" value="Cys_Met_Meta_PP"/>
    <property type="match status" value="1"/>
</dbReference>
<dbReference type="PANTHER" id="PTHR43797">
    <property type="entry name" value="HOMOCYSTEINE/CYSTEINE SYNTHASE"/>
    <property type="match status" value="1"/>
</dbReference>
<evidence type="ECO:0000256" key="2">
    <source>
        <dbReference type="ARBA" id="ARBA00009077"/>
    </source>
</evidence>
<dbReference type="NCBIfam" id="TIGR01326">
    <property type="entry name" value="OAH_OAS_sulfhy"/>
    <property type="match status" value="1"/>
</dbReference>
<evidence type="ECO:0000313" key="8">
    <source>
        <dbReference type="EMBL" id="KQB84194.1"/>
    </source>
</evidence>
<dbReference type="InterPro" id="IPR006235">
    <property type="entry name" value="OAc-hSer/O-AcSer_sulfhydrylase"/>
</dbReference>
<name>A0A0N8VZL0_9CORY</name>
<dbReference type="InterPro" id="IPR015421">
    <property type="entry name" value="PyrdxlP-dep_Trfase_major"/>
</dbReference>
<dbReference type="PIRSF" id="PIRSF001434">
    <property type="entry name" value="CGS"/>
    <property type="match status" value="1"/>
</dbReference>
<gene>
    <name evidence="8" type="primary">metZ</name>
    <name evidence="8" type="ORF">Cocul_00991</name>
</gene>
<dbReference type="GO" id="GO:0004124">
    <property type="term" value="F:cysteine synthase activity"/>
    <property type="evidence" value="ECO:0007669"/>
    <property type="project" value="TreeGrafter"/>
</dbReference>
<evidence type="ECO:0000313" key="9">
    <source>
        <dbReference type="Proteomes" id="UP000050517"/>
    </source>
</evidence>
<keyword evidence="5" id="KW-0486">Methionine biosynthesis</keyword>
<keyword evidence="5" id="KW-0028">Amino-acid biosynthesis</keyword>
<dbReference type="PATRIC" id="fig|1544416.3.peg.996"/>
<dbReference type="GO" id="GO:0071269">
    <property type="term" value="P:L-homocysteine biosynthetic process"/>
    <property type="evidence" value="ECO:0007669"/>
    <property type="project" value="TreeGrafter"/>
</dbReference>
<dbReference type="GO" id="GO:0030170">
    <property type="term" value="F:pyridoxal phosphate binding"/>
    <property type="evidence" value="ECO:0007669"/>
    <property type="project" value="InterPro"/>
</dbReference>
<dbReference type="GO" id="GO:0006535">
    <property type="term" value="P:cysteine biosynthetic process from serine"/>
    <property type="evidence" value="ECO:0007669"/>
    <property type="project" value="TreeGrafter"/>
</dbReference>
<protein>
    <submittedName>
        <fullName evidence="8">O-succinylhomoserine sulfhydrylase</fullName>
        <ecNumber evidence="8">2.5.1.-</ecNumber>
    </submittedName>
</protein>
<dbReference type="InterPro" id="IPR000277">
    <property type="entry name" value="Cys/Met-Metab_PyrdxlP-dep_enz"/>
</dbReference>
<dbReference type="EC" id="2.5.1.-" evidence="8"/>
<dbReference type="GO" id="GO:0003961">
    <property type="term" value="F:O-acetylhomoserine aminocarboxypropyltransferase activity"/>
    <property type="evidence" value="ECO:0007669"/>
    <property type="project" value="TreeGrafter"/>
</dbReference>
<accession>A0A0N8VZL0</accession>
<evidence type="ECO:0000256" key="3">
    <source>
        <dbReference type="ARBA" id="ARBA00022679"/>
    </source>
</evidence>
<dbReference type="Gene3D" id="3.40.640.10">
    <property type="entry name" value="Type I PLP-dependent aspartate aminotransferase-like (Major domain)"/>
    <property type="match status" value="1"/>
</dbReference>
<comment type="similarity">
    <text evidence="2 7">Belongs to the trans-sulfuration enzymes family.</text>
</comment>
<dbReference type="FunFam" id="3.40.640.10:FF:000035">
    <property type="entry name" value="O-succinylhomoserine sulfhydrylase"/>
    <property type="match status" value="1"/>
</dbReference>
<sequence length="438" mass="46900">MAPKYDNSQAARWNFETRSIHAGQSVDSDTASRNQPIHLTSSYVFDSAEHAKQRFALEDAGPIYSRLTNPTTEALENRLASLEGGTHAVAFASGQAAETAAILNLAAAGDHIVTSPRLYGGTETLFQSTLARLGIEVTFVENPDDPASWAAAARPNTKAFYGETFANPQADILDIPAVAEVAHAHRVPLIVDNTIATAAVVRPLELGADVVVASLTKFYTGNGSGIGGILVDGGSFDWTVERDGQPVFPYFVTPDPAYHGLRYADLGDVAFGLKARAGLLRDTGATLSPFNAWITLQGLDTLSLRVERHNANARAVAEYLTRQDAVTKVNYAGLPDSPWYPVKERLGLEHTGSVLSFDVAGGKEEAWRFIDALRLHSNLANIGDVRSLVAHPATTTHSQSDEHGLARAGISPATIRLSVGIEHIEDILADLELGFQAL</sequence>